<proteinExistence type="inferred from homology"/>
<protein>
    <submittedName>
        <fullName evidence="6">Subtilisin-like protease</fullName>
    </submittedName>
</protein>
<dbReference type="EMBL" id="KN665389">
    <property type="protein sequence ID" value="KHN09068.1"/>
    <property type="molecule type" value="Genomic_DNA"/>
</dbReference>
<dbReference type="Pfam" id="PF00082">
    <property type="entry name" value="Peptidase_S8"/>
    <property type="match status" value="1"/>
</dbReference>
<dbReference type="InterPro" id="IPR041469">
    <property type="entry name" value="Subtilisin-like_FN3"/>
</dbReference>
<sequence length="279" mass="30408">MDPVPSRWKGTCMKSYDFNSSNCNRKIIGARYYPDPQGDSEYVTPRDKNGHGTHVASTAAGATVPGASYYGVAAGSAQSGSPKSRLAIYKVCFKYECPGSAVLNPTWSASAMKSAIMTTGSVATPYDYAAGQMRIYGAFHPGLVYETKTIDYLNYICYVGFNITLVKTISRNVPNNFSCPKDSSSHHISNLNYPSTAISDLKGKRVVKVTRIVTNVGEEDETLYSPLVDAPNGVSVKLIPNKLQFSRISKKLSYQLVFSLTLITLKEDLFGLLGVMVNM</sequence>
<name>A0A0B2PN53_GLYSO</name>
<organism evidence="6">
    <name type="scientific">Glycine soja</name>
    <name type="common">Wild soybean</name>
    <dbReference type="NCBI Taxonomy" id="3848"/>
    <lineage>
        <taxon>Eukaryota</taxon>
        <taxon>Viridiplantae</taxon>
        <taxon>Streptophyta</taxon>
        <taxon>Embryophyta</taxon>
        <taxon>Tracheophyta</taxon>
        <taxon>Spermatophyta</taxon>
        <taxon>Magnoliopsida</taxon>
        <taxon>eudicotyledons</taxon>
        <taxon>Gunneridae</taxon>
        <taxon>Pentapetalae</taxon>
        <taxon>rosids</taxon>
        <taxon>fabids</taxon>
        <taxon>Fabales</taxon>
        <taxon>Fabaceae</taxon>
        <taxon>Papilionoideae</taxon>
        <taxon>50 kb inversion clade</taxon>
        <taxon>NPAAA clade</taxon>
        <taxon>indigoferoid/millettioid clade</taxon>
        <taxon>Phaseoleae</taxon>
        <taxon>Glycine</taxon>
        <taxon>Glycine subgen. Soja</taxon>
    </lineage>
</organism>
<comment type="similarity">
    <text evidence="2">Belongs to the peptidase S8 family.</text>
</comment>
<evidence type="ECO:0000259" key="5">
    <source>
        <dbReference type="Pfam" id="PF17766"/>
    </source>
</evidence>
<dbReference type="Gene3D" id="2.60.40.2310">
    <property type="match status" value="1"/>
</dbReference>
<dbReference type="GO" id="GO:0004252">
    <property type="term" value="F:serine-type endopeptidase activity"/>
    <property type="evidence" value="ECO:0007669"/>
    <property type="project" value="InterPro"/>
</dbReference>
<accession>A0A0B2PN53</accession>
<dbReference type="Pfam" id="PF17766">
    <property type="entry name" value="fn3_6"/>
    <property type="match status" value="1"/>
</dbReference>
<evidence type="ECO:0000256" key="1">
    <source>
        <dbReference type="ARBA" id="ARBA00004613"/>
    </source>
</evidence>
<dbReference type="PANTHER" id="PTHR10795">
    <property type="entry name" value="PROPROTEIN CONVERTASE SUBTILISIN/KEXIN"/>
    <property type="match status" value="1"/>
</dbReference>
<keyword evidence="3" id="KW-0732">Signal</keyword>
<gene>
    <name evidence="6" type="ORF">glysoja_034253</name>
</gene>
<keyword evidence="6" id="KW-0645">Protease</keyword>
<comment type="subcellular location">
    <subcellularLocation>
        <location evidence="1">Secreted</location>
    </subcellularLocation>
</comment>
<dbReference type="GO" id="GO:0006508">
    <property type="term" value="P:proteolysis"/>
    <property type="evidence" value="ECO:0007669"/>
    <property type="project" value="UniProtKB-KW"/>
</dbReference>
<feature type="domain" description="Peptidase S8/S53" evidence="4">
    <location>
        <begin position="41"/>
        <end position="91"/>
    </location>
</feature>
<dbReference type="Gene3D" id="3.40.50.200">
    <property type="entry name" value="Peptidase S8/S53 domain"/>
    <property type="match status" value="2"/>
</dbReference>
<evidence type="ECO:0000259" key="4">
    <source>
        <dbReference type="Pfam" id="PF00082"/>
    </source>
</evidence>
<keyword evidence="6" id="KW-0378">Hydrolase</keyword>
<feature type="domain" description="Subtilisin-like protease fibronectin type-III" evidence="5">
    <location>
        <begin position="190"/>
        <end position="270"/>
    </location>
</feature>
<dbReference type="InterPro" id="IPR022398">
    <property type="entry name" value="Peptidase_S8_His-AS"/>
</dbReference>
<evidence type="ECO:0000256" key="3">
    <source>
        <dbReference type="ARBA" id="ARBA00022729"/>
    </source>
</evidence>
<dbReference type="Proteomes" id="UP000053555">
    <property type="component" value="Unassembled WGS sequence"/>
</dbReference>
<evidence type="ECO:0000256" key="2">
    <source>
        <dbReference type="ARBA" id="ARBA00011073"/>
    </source>
</evidence>
<evidence type="ECO:0000313" key="6">
    <source>
        <dbReference type="EMBL" id="KHN09068.1"/>
    </source>
</evidence>
<dbReference type="InterPro" id="IPR045051">
    <property type="entry name" value="SBT"/>
</dbReference>
<dbReference type="PROSITE" id="PS00137">
    <property type="entry name" value="SUBTILASE_HIS"/>
    <property type="match status" value="1"/>
</dbReference>
<reference evidence="6" key="1">
    <citation type="submission" date="2014-07" db="EMBL/GenBank/DDBJ databases">
        <title>Identification of a novel salt tolerance gene in wild soybean by whole-genome sequencing.</title>
        <authorList>
            <person name="Lam H.-M."/>
            <person name="Qi X."/>
            <person name="Li M.-W."/>
            <person name="Liu X."/>
            <person name="Xie M."/>
            <person name="Ni M."/>
            <person name="Xu X."/>
        </authorList>
    </citation>
    <scope>NUCLEOTIDE SEQUENCE [LARGE SCALE GENOMIC DNA]</scope>
    <source>
        <tissue evidence="6">Root</tissue>
    </source>
</reference>
<dbReference type="GO" id="GO:0005576">
    <property type="term" value="C:extracellular region"/>
    <property type="evidence" value="ECO:0007669"/>
    <property type="project" value="UniProtKB-SubCell"/>
</dbReference>
<dbReference type="AlphaFoldDB" id="A0A0B2PN53"/>
<dbReference type="InterPro" id="IPR036852">
    <property type="entry name" value="Peptidase_S8/S53_dom_sf"/>
</dbReference>
<dbReference type="SUPFAM" id="SSF52743">
    <property type="entry name" value="Subtilisin-like"/>
    <property type="match status" value="1"/>
</dbReference>
<dbReference type="InterPro" id="IPR000209">
    <property type="entry name" value="Peptidase_S8/S53_dom"/>
</dbReference>